<gene>
    <name evidence="2" type="ORF">MAQ5080_03209</name>
</gene>
<reference evidence="2 3" key="1">
    <citation type="submission" date="2016-06" db="EMBL/GenBank/DDBJ databases">
        <authorList>
            <person name="Kjaerup R.B."/>
            <person name="Dalgaard T.S."/>
            <person name="Juul-Madsen H.R."/>
        </authorList>
    </citation>
    <scope>NUCLEOTIDE SEQUENCE [LARGE SCALE GENOMIC DNA]</scope>
    <source>
        <strain evidence="2 3">CECT 5080</strain>
    </source>
</reference>
<dbReference type="SUPFAM" id="SSF50978">
    <property type="entry name" value="WD40 repeat-like"/>
    <property type="match status" value="1"/>
</dbReference>
<evidence type="ECO:0000313" key="2">
    <source>
        <dbReference type="EMBL" id="SBS35536.1"/>
    </source>
</evidence>
<dbReference type="InterPro" id="IPR015943">
    <property type="entry name" value="WD40/YVTN_repeat-like_dom_sf"/>
</dbReference>
<feature type="signal peptide" evidence="1">
    <location>
        <begin position="1"/>
        <end position="36"/>
    </location>
</feature>
<dbReference type="GO" id="GO:0006367">
    <property type="term" value="P:transcription initiation at RNA polymerase II promoter"/>
    <property type="evidence" value="ECO:0007669"/>
    <property type="project" value="TreeGrafter"/>
</dbReference>
<dbReference type="InterPro" id="IPR036322">
    <property type="entry name" value="WD40_repeat_dom_sf"/>
</dbReference>
<sequence>MKTSSLKNCMRPTANRVLSRGLIAGLSIALLSACSADDPVVTSSMAVQGLYSAALSDNGAGSLIGSIQHGGSYWKNTPSQRLYNWNHAAGEATPLISVDIDPSGDFAATGGARTMVLWSTITGQSLGFWNTPGDVRSLKLTRNGDYALVGMDDQTARYFDIKNGGIRQTLRTGSIVRSVDVTPDGRYGLTGDDLYQVILWDLSTGEIKQRWQLDNNIATVKLSNDGAYVFAAAQLGDAKVWSALTGAQVSQVDTGALQSRNVTISQAVFSNSNRLLLLGQQNRRVNLVEVMSGDVTRSWDLHLKDTLRPTGAAVLALAFGAGNTYYAIGSNGYLNVLQ</sequence>
<accession>A0A1A8TQU3</accession>
<organism evidence="2 3">
    <name type="scientific">Marinomonas aquimarina</name>
    <dbReference type="NCBI Taxonomy" id="295068"/>
    <lineage>
        <taxon>Bacteria</taxon>
        <taxon>Pseudomonadati</taxon>
        <taxon>Pseudomonadota</taxon>
        <taxon>Gammaproteobacteria</taxon>
        <taxon>Oceanospirillales</taxon>
        <taxon>Oceanospirillaceae</taxon>
        <taxon>Marinomonas</taxon>
    </lineage>
</organism>
<dbReference type="Gene3D" id="2.130.10.10">
    <property type="entry name" value="YVTN repeat-like/Quinoprotein amine dehydrogenase"/>
    <property type="match status" value="1"/>
</dbReference>
<dbReference type="STRING" id="295068.MAQ5080_03209"/>
<dbReference type="PANTHER" id="PTHR19879">
    <property type="entry name" value="TRANSCRIPTION INITIATION FACTOR TFIID"/>
    <property type="match status" value="1"/>
</dbReference>
<keyword evidence="3" id="KW-1185">Reference proteome</keyword>
<dbReference type="SMART" id="SM00320">
    <property type="entry name" value="WD40"/>
    <property type="match status" value="5"/>
</dbReference>
<proteinExistence type="predicted"/>
<dbReference type="PROSITE" id="PS51257">
    <property type="entry name" value="PROKAR_LIPOPROTEIN"/>
    <property type="match status" value="1"/>
</dbReference>
<dbReference type="PANTHER" id="PTHR19879:SF1">
    <property type="entry name" value="CANNONBALL-RELATED"/>
    <property type="match status" value="1"/>
</dbReference>
<protein>
    <recommendedName>
        <fullName evidence="4">WD domain, G-beta repeat</fullName>
    </recommendedName>
</protein>
<dbReference type="AlphaFoldDB" id="A0A1A8TQU3"/>
<feature type="chain" id="PRO_5008379224" description="WD domain, G-beta repeat" evidence="1">
    <location>
        <begin position="37"/>
        <end position="338"/>
    </location>
</feature>
<dbReference type="EMBL" id="FLOC01000022">
    <property type="protein sequence ID" value="SBS35536.1"/>
    <property type="molecule type" value="Genomic_DNA"/>
</dbReference>
<evidence type="ECO:0008006" key="4">
    <source>
        <dbReference type="Google" id="ProtNLM"/>
    </source>
</evidence>
<dbReference type="InterPro" id="IPR001680">
    <property type="entry name" value="WD40_rpt"/>
</dbReference>
<dbReference type="Proteomes" id="UP000092627">
    <property type="component" value="Unassembled WGS sequence"/>
</dbReference>
<keyword evidence="1" id="KW-0732">Signal</keyword>
<name>A0A1A8TQU3_9GAMM</name>
<evidence type="ECO:0000256" key="1">
    <source>
        <dbReference type="SAM" id="SignalP"/>
    </source>
</evidence>
<evidence type="ECO:0000313" key="3">
    <source>
        <dbReference type="Proteomes" id="UP000092627"/>
    </source>
</evidence>